<protein>
    <submittedName>
        <fullName evidence="1">Uncharacterized protein</fullName>
    </submittedName>
</protein>
<accession>A0ABP3TRZ2</accession>
<comment type="caution">
    <text evidence="1">The sequence shown here is derived from an EMBL/GenBank/DDBJ whole genome shotgun (WGS) entry which is preliminary data.</text>
</comment>
<name>A0ABP3TRZ2_9GAMM</name>
<sequence>MSDFRECGAGEAVAEVGLAVGRASSGIDLAANESAQSIDGAGGYDPGKVLRRKSFSLTSNQFNAIEELMQRTGFWNLPSRNGGVGLDGSERIVEGATDKYHVVSRWTPSSGPVREIGEKFLSLTEWQYGPFY</sequence>
<proteinExistence type="predicted"/>
<evidence type="ECO:0000313" key="1">
    <source>
        <dbReference type="EMBL" id="GAA0716428.1"/>
    </source>
</evidence>
<dbReference type="EMBL" id="BAAAEU010000010">
    <property type="protein sequence ID" value="GAA0716428.1"/>
    <property type="molecule type" value="Genomic_DNA"/>
</dbReference>
<gene>
    <name evidence="1" type="ORF">GCM10009105_22840</name>
</gene>
<organism evidence="1 2">
    <name type="scientific">Dokdonella soli</name>
    <dbReference type="NCBI Taxonomy" id="529810"/>
    <lineage>
        <taxon>Bacteria</taxon>
        <taxon>Pseudomonadati</taxon>
        <taxon>Pseudomonadota</taxon>
        <taxon>Gammaproteobacteria</taxon>
        <taxon>Lysobacterales</taxon>
        <taxon>Rhodanobacteraceae</taxon>
        <taxon>Dokdonella</taxon>
    </lineage>
</organism>
<keyword evidence="2" id="KW-1185">Reference proteome</keyword>
<reference evidence="2" key="1">
    <citation type="journal article" date="2019" name="Int. J. Syst. Evol. Microbiol.">
        <title>The Global Catalogue of Microorganisms (GCM) 10K type strain sequencing project: providing services to taxonomists for standard genome sequencing and annotation.</title>
        <authorList>
            <consortium name="The Broad Institute Genomics Platform"/>
            <consortium name="The Broad Institute Genome Sequencing Center for Infectious Disease"/>
            <person name="Wu L."/>
            <person name="Ma J."/>
        </authorList>
    </citation>
    <scope>NUCLEOTIDE SEQUENCE [LARGE SCALE GENOMIC DNA]</scope>
    <source>
        <strain evidence="2">JCM 15421</strain>
    </source>
</reference>
<evidence type="ECO:0000313" key="2">
    <source>
        <dbReference type="Proteomes" id="UP001501523"/>
    </source>
</evidence>
<dbReference type="Proteomes" id="UP001501523">
    <property type="component" value="Unassembled WGS sequence"/>
</dbReference>